<evidence type="ECO:0000256" key="2">
    <source>
        <dbReference type="SAM" id="Phobius"/>
    </source>
</evidence>
<feature type="signal peptide" evidence="3">
    <location>
        <begin position="1"/>
        <end position="27"/>
    </location>
</feature>
<dbReference type="EMBL" id="OB660066">
    <property type="protein sequence ID" value="CAD7222499.1"/>
    <property type="molecule type" value="Genomic_DNA"/>
</dbReference>
<dbReference type="PROSITE" id="PS51257">
    <property type="entry name" value="PROKAR_LIPOPROTEIN"/>
    <property type="match status" value="1"/>
</dbReference>
<evidence type="ECO:0000256" key="3">
    <source>
        <dbReference type="SAM" id="SignalP"/>
    </source>
</evidence>
<feature type="region of interest" description="Disordered" evidence="1">
    <location>
        <begin position="495"/>
        <end position="563"/>
    </location>
</feature>
<feature type="region of interest" description="Disordered" evidence="1">
    <location>
        <begin position="869"/>
        <end position="953"/>
    </location>
</feature>
<name>A0A7R8ZFR7_9CRUS</name>
<keyword evidence="3" id="KW-0732">Signal</keyword>
<proteinExistence type="predicted"/>
<feature type="chain" id="PRO_5043344159" evidence="3">
    <location>
        <begin position="28"/>
        <end position="953"/>
    </location>
</feature>
<reference evidence="4" key="1">
    <citation type="submission" date="2020-11" db="EMBL/GenBank/DDBJ databases">
        <authorList>
            <person name="Tran Van P."/>
        </authorList>
    </citation>
    <scope>NUCLEOTIDE SEQUENCE</scope>
</reference>
<keyword evidence="2" id="KW-0812">Transmembrane</keyword>
<dbReference type="AlphaFoldDB" id="A0A7R8ZFR7"/>
<protein>
    <submittedName>
        <fullName evidence="4">Uncharacterized protein</fullName>
    </submittedName>
</protein>
<keyword evidence="2" id="KW-1133">Transmembrane helix</keyword>
<feature type="transmembrane region" description="Helical" evidence="2">
    <location>
        <begin position="808"/>
        <end position="828"/>
    </location>
</feature>
<feature type="compositionally biased region" description="Basic and acidic residues" evidence="1">
    <location>
        <begin position="502"/>
        <end position="514"/>
    </location>
</feature>
<evidence type="ECO:0000256" key="1">
    <source>
        <dbReference type="SAM" id="MobiDB-lite"/>
    </source>
</evidence>
<sequence>MELFHCRVPSTVLTLVIVWNVIQGCHSQSCWIPGEFCVGLQHSVRTSHYFTPEGLVIKWWSDKHKHCLYWAPTVEPTLDGASAVFTYQNLISVARQRHYLGTVIGTNITIPHENVKPCSEYTFFLQPIDSMCVIGIPIFVGPRIVIEEPVFNAAFGWRIVLQDYDYQPGNDAWYRIGFKLGEGYHFHNNSVGLVVRGRLNINEPPVEKEAVVKDQNLIQMDGASLVVGGGELVEERRQQIANATLFHKQWKQKYQESRSGRIVSPSRQNKVYSLPKKLSRSGRVGMTNTYFSSVKPSTVYTPIVQCPNGEYWIGGKSFELLQGTSLSQKLSMNSKKGEKRKQSSGWYTHYIRPGPHSLSVLFKGTEIHISWEVTESDKPKGSEIMSYFLEIKPQKTADWDDALVFEIPATPQATHETTKIPSHLFEHCEVYEFREDLGGYQIGSSSRRTEGNRRDLLEWGLFSIAREICTMGSSTLTTKVRREFKRAWAAGSPHFESLGSRSSKEQELDSRSSKEQGLGSRSSKEQGLGSRSSKEQGLGSRSSKEQGLGSPSSKEQGLGNPIVEPKLSRLPRWIQPQLVDAKKDVMDWSETASFLPVNDLVTTMEISQKWLKANVTLPPCLKGITIHLYRDLSREWLYRDLTILGQGQIEMNLVNPSMDLCRHVYYLFVQSLAWTDGVMTPLFNFSLSFKTCKIPHEPAMESWLVDLCRYKFWRESPFSPLSTTSTTTARPRGCYSGSLSRRCRPQRPLSTTTPAPPPPDASEVLCHVEATLSHFANHSYICSEVDEVTGAVSSCVLEEVIIPETDFLILYIALGVLLFVLSCFGILCRHNETYRCIMLMLGIEVFKPLTPTHSNGAPKTAITLTEHRLLSSPGPSSDLGRTPPTVRTPLDPTPDSQQRPRKSSATKGTDVPFVHELVHEPKVRIRRPAPPPPPQRKPRTEDVETSLLSPDIH</sequence>
<feature type="region of interest" description="Disordered" evidence="1">
    <location>
        <begin position="721"/>
        <end position="759"/>
    </location>
</feature>
<accession>A0A7R8ZFR7</accession>
<feature type="compositionally biased region" description="Low complexity" evidence="1">
    <location>
        <begin position="870"/>
        <end position="880"/>
    </location>
</feature>
<evidence type="ECO:0000313" key="4">
    <source>
        <dbReference type="EMBL" id="CAD7222499.1"/>
    </source>
</evidence>
<gene>
    <name evidence="4" type="ORF">CTOB1V02_LOCUS503</name>
</gene>
<keyword evidence="2" id="KW-0472">Membrane</keyword>
<organism evidence="4">
    <name type="scientific">Cyprideis torosa</name>
    <dbReference type="NCBI Taxonomy" id="163714"/>
    <lineage>
        <taxon>Eukaryota</taxon>
        <taxon>Metazoa</taxon>
        <taxon>Ecdysozoa</taxon>
        <taxon>Arthropoda</taxon>
        <taxon>Crustacea</taxon>
        <taxon>Oligostraca</taxon>
        <taxon>Ostracoda</taxon>
        <taxon>Podocopa</taxon>
        <taxon>Podocopida</taxon>
        <taxon>Cytherocopina</taxon>
        <taxon>Cytheroidea</taxon>
        <taxon>Cytherideidae</taxon>
        <taxon>Cyprideis</taxon>
    </lineage>
</organism>